<dbReference type="PROSITE" id="PS00041">
    <property type="entry name" value="HTH_ARAC_FAMILY_1"/>
    <property type="match status" value="1"/>
</dbReference>
<reference evidence="6" key="1">
    <citation type="journal article" date="2019" name="Int. J. Syst. Evol. Microbiol.">
        <title>The Global Catalogue of Microorganisms (GCM) 10K type strain sequencing project: providing services to taxonomists for standard genome sequencing and annotation.</title>
        <authorList>
            <consortium name="The Broad Institute Genomics Platform"/>
            <consortium name="The Broad Institute Genome Sequencing Center for Infectious Disease"/>
            <person name="Wu L."/>
            <person name="Ma J."/>
        </authorList>
    </citation>
    <scope>NUCLEOTIDE SEQUENCE [LARGE SCALE GENOMIC DNA]</scope>
    <source>
        <strain evidence="6">CGMCC 1.18575</strain>
    </source>
</reference>
<dbReference type="InterPro" id="IPR014710">
    <property type="entry name" value="RmlC-like_jellyroll"/>
</dbReference>
<protein>
    <submittedName>
        <fullName evidence="5">Helix-turn-helix domain-containing protein</fullName>
    </submittedName>
</protein>
<dbReference type="PROSITE" id="PS01124">
    <property type="entry name" value="HTH_ARAC_FAMILY_2"/>
    <property type="match status" value="1"/>
</dbReference>
<feature type="domain" description="HTH araC/xylS-type" evidence="4">
    <location>
        <begin position="198"/>
        <end position="296"/>
    </location>
</feature>
<accession>A0ABW0I794</accession>
<dbReference type="SUPFAM" id="SSF51182">
    <property type="entry name" value="RmlC-like cupins"/>
    <property type="match status" value="1"/>
</dbReference>
<dbReference type="PANTHER" id="PTHR43280:SF2">
    <property type="entry name" value="HTH-TYPE TRANSCRIPTIONAL REGULATOR EXSA"/>
    <property type="match status" value="1"/>
</dbReference>
<dbReference type="EMBL" id="JBHSMI010000067">
    <property type="protein sequence ID" value="MFC5407152.1"/>
    <property type="molecule type" value="Genomic_DNA"/>
</dbReference>
<organism evidence="5 6">
    <name type="scientific">Cohnella soli</name>
    <dbReference type="NCBI Taxonomy" id="425005"/>
    <lineage>
        <taxon>Bacteria</taxon>
        <taxon>Bacillati</taxon>
        <taxon>Bacillota</taxon>
        <taxon>Bacilli</taxon>
        <taxon>Bacillales</taxon>
        <taxon>Paenibacillaceae</taxon>
        <taxon>Cohnella</taxon>
    </lineage>
</organism>
<dbReference type="Gene3D" id="2.60.120.10">
    <property type="entry name" value="Jelly Rolls"/>
    <property type="match status" value="1"/>
</dbReference>
<dbReference type="Pfam" id="PF02311">
    <property type="entry name" value="AraC_binding"/>
    <property type="match status" value="1"/>
</dbReference>
<dbReference type="InterPro" id="IPR011051">
    <property type="entry name" value="RmlC_Cupin_sf"/>
</dbReference>
<dbReference type="PANTHER" id="PTHR43280">
    <property type="entry name" value="ARAC-FAMILY TRANSCRIPTIONAL REGULATOR"/>
    <property type="match status" value="1"/>
</dbReference>
<evidence type="ECO:0000313" key="6">
    <source>
        <dbReference type="Proteomes" id="UP001596113"/>
    </source>
</evidence>
<evidence type="ECO:0000256" key="3">
    <source>
        <dbReference type="ARBA" id="ARBA00023163"/>
    </source>
</evidence>
<dbReference type="InterPro" id="IPR018062">
    <property type="entry name" value="HTH_AraC-typ_CS"/>
</dbReference>
<dbReference type="SUPFAM" id="SSF46689">
    <property type="entry name" value="Homeodomain-like"/>
    <property type="match status" value="1"/>
</dbReference>
<name>A0ABW0I794_9BACL</name>
<evidence type="ECO:0000256" key="1">
    <source>
        <dbReference type="ARBA" id="ARBA00023015"/>
    </source>
</evidence>
<dbReference type="InterPro" id="IPR020449">
    <property type="entry name" value="Tscrpt_reg_AraC-type_HTH"/>
</dbReference>
<comment type="caution">
    <text evidence="5">The sequence shown here is derived from an EMBL/GenBank/DDBJ whole genome shotgun (WGS) entry which is preliminary data.</text>
</comment>
<dbReference type="PRINTS" id="PR00032">
    <property type="entry name" value="HTHARAC"/>
</dbReference>
<dbReference type="Gene3D" id="1.10.10.60">
    <property type="entry name" value="Homeodomain-like"/>
    <property type="match status" value="2"/>
</dbReference>
<dbReference type="InterPro" id="IPR009057">
    <property type="entry name" value="Homeodomain-like_sf"/>
</dbReference>
<evidence type="ECO:0000313" key="5">
    <source>
        <dbReference type="EMBL" id="MFC5407152.1"/>
    </source>
</evidence>
<keyword evidence="2" id="KW-0238">DNA-binding</keyword>
<dbReference type="CDD" id="cd02208">
    <property type="entry name" value="cupin_RmlC-like"/>
    <property type="match status" value="1"/>
</dbReference>
<dbReference type="Pfam" id="PF12833">
    <property type="entry name" value="HTH_18"/>
    <property type="match status" value="1"/>
</dbReference>
<keyword evidence="6" id="KW-1185">Reference proteome</keyword>
<dbReference type="SMART" id="SM00342">
    <property type="entry name" value="HTH_ARAC"/>
    <property type="match status" value="1"/>
</dbReference>
<evidence type="ECO:0000259" key="4">
    <source>
        <dbReference type="PROSITE" id="PS01124"/>
    </source>
</evidence>
<gene>
    <name evidence="5" type="ORF">ACFPOF_30870</name>
</gene>
<keyword evidence="3" id="KW-0804">Transcription</keyword>
<dbReference type="InterPro" id="IPR003313">
    <property type="entry name" value="AraC-bd"/>
</dbReference>
<evidence type="ECO:0000256" key="2">
    <source>
        <dbReference type="ARBA" id="ARBA00023125"/>
    </source>
</evidence>
<dbReference type="InterPro" id="IPR018060">
    <property type="entry name" value="HTH_AraC"/>
</dbReference>
<keyword evidence="1" id="KW-0805">Transcription regulation</keyword>
<dbReference type="Proteomes" id="UP001596113">
    <property type="component" value="Unassembled WGS sequence"/>
</dbReference>
<proteinExistence type="predicted"/>
<dbReference type="RefSeq" id="WP_378139559.1">
    <property type="nucleotide sequence ID" value="NZ_JBHSMI010000067.1"/>
</dbReference>
<sequence length="313" mass="35601">MRMLELKAQTRFLTHHACRNIKLNDVVIEWIDIMFENALGASLCPPHSHDWFEFNYVAEGSMRTAFEDGNMHNINAGDYILIPPGCLHSHEYDAVSPHEGLCLRWRLKRNTLASEEGIDQVSLYDKLNQLSVGTPVPMKDVVGIAAMLEHLLAESEAGEQAIFVQTSFLRFLLKLAESLSEIPVAGYGDEATVDRLVRKVDIFLNDLQDRELDVKQLAASLHLSYGHLAREYKRRTGLTIVERLTEIRLTKAVEDLTRTNLTMGEIAFRSGFASVYYFSRVFKQKYGVSPSRFRAGFLIYKKTAETLQFQPLV</sequence>